<dbReference type="EMBL" id="JXLU01000105">
    <property type="protein sequence ID" value="KIO71913.1"/>
    <property type="molecule type" value="Genomic_DNA"/>
</dbReference>
<evidence type="ECO:0000313" key="3">
    <source>
        <dbReference type="Proteomes" id="UP000032076"/>
    </source>
</evidence>
<comment type="caution">
    <text evidence="2">The sequence shown here is derived from an EMBL/GenBank/DDBJ whole genome shotgun (WGS) entry which is preliminary data.</text>
</comment>
<accession>A0ABD4A4M3</accession>
<sequence>MKKKRNTKTHASTTDRNKPHHTGYSIRGQDETGAKADALSITFINFMKNLIS</sequence>
<evidence type="ECO:0000313" key="2">
    <source>
        <dbReference type="EMBL" id="KIO71913.1"/>
    </source>
</evidence>
<dbReference type="AlphaFoldDB" id="A0ABD4A4M3"/>
<proteinExistence type="predicted"/>
<name>A0ABD4A4M3_9BACI</name>
<dbReference type="Proteomes" id="UP000032076">
    <property type="component" value="Unassembled WGS sequence"/>
</dbReference>
<organism evidence="2 3">
    <name type="scientific">Caldibacillus thermoamylovorans</name>
    <dbReference type="NCBI Taxonomy" id="35841"/>
    <lineage>
        <taxon>Bacteria</taxon>
        <taxon>Bacillati</taxon>
        <taxon>Bacillota</taxon>
        <taxon>Bacilli</taxon>
        <taxon>Bacillales</taxon>
        <taxon>Bacillaceae</taxon>
        <taxon>Caldibacillus</taxon>
    </lineage>
</organism>
<evidence type="ECO:0000256" key="1">
    <source>
        <dbReference type="SAM" id="MobiDB-lite"/>
    </source>
</evidence>
<gene>
    <name evidence="2" type="ORF">B4167_0328</name>
</gene>
<protein>
    <submittedName>
        <fullName evidence="2">Uncharacterized protein</fullName>
    </submittedName>
</protein>
<reference evidence="2 3" key="1">
    <citation type="submission" date="2015-01" db="EMBL/GenBank/DDBJ databases">
        <title>Draft Genome Sequences of Four Bacillus thermoamylovorans Strains, Isolated From Food Products.</title>
        <authorList>
            <person name="Krawcyk A.O."/>
            <person name="Berendsen E.M."/>
            <person name="Eijlander R.T."/>
            <person name="de Jong A."/>
            <person name="Wells-Bennik M."/>
            <person name="Kuipers O.P."/>
        </authorList>
    </citation>
    <scope>NUCLEOTIDE SEQUENCE [LARGE SCALE GENOMIC DNA]</scope>
    <source>
        <strain evidence="2 3">B4167</strain>
    </source>
</reference>
<feature type="region of interest" description="Disordered" evidence="1">
    <location>
        <begin position="1"/>
        <end position="31"/>
    </location>
</feature>